<keyword evidence="1 2" id="KW-0175">Coiled coil</keyword>
<evidence type="ECO:0000256" key="2">
    <source>
        <dbReference type="SAM" id="Coils"/>
    </source>
</evidence>
<accession>A0A150GB81</accession>
<dbReference type="AlphaFoldDB" id="A0A150GB81"/>
<dbReference type="Proteomes" id="UP000075714">
    <property type="component" value="Unassembled WGS sequence"/>
</dbReference>
<feature type="coiled-coil region" evidence="2">
    <location>
        <begin position="101"/>
        <end position="163"/>
    </location>
</feature>
<evidence type="ECO:0000313" key="4">
    <source>
        <dbReference type="EMBL" id="KXZ47084.1"/>
    </source>
</evidence>
<evidence type="ECO:0000313" key="5">
    <source>
        <dbReference type="Proteomes" id="UP000075714"/>
    </source>
</evidence>
<evidence type="ECO:0000256" key="1">
    <source>
        <dbReference type="ARBA" id="ARBA00023054"/>
    </source>
</evidence>
<comment type="caution">
    <text evidence="4">The sequence shown here is derived from an EMBL/GenBank/DDBJ whole genome shotgun (WGS) entry which is preliminary data.</text>
</comment>
<protein>
    <recommendedName>
        <fullName evidence="3">Translin-associated factor X-interacting protein 1 N-terminal domain-containing protein</fullName>
    </recommendedName>
</protein>
<gene>
    <name evidence="4" type="ORF">GPECTOR_38g321</name>
</gene>
<proteinExistence type="predicted"/>
<feature type="domain" description="Translin-associated factor X-interacting protein 1 N-terminal" evidence="3">
    <location>
        <begin position="28"/>
        <end position="102"/>
    </location>
</feature>
<dbReference type="OrthoDB" id="261426at2759"/>
<dbReference type="Pfam" id="PF15739">
    <property type="entry name" value="TSNAXIP1_N"/>
    <property type="match status" value="1"/>
</dbReference>
<sequence length="179" mass="20002">MDAGLEALLEEKLSLVERLGNGNKGFAAAQLRADAFRQVFDAFLHSFTTYRSLLLRIKQEYDVALDDALASLYDNVHMKAELAVVEERMLSAVEQARARALEDAGAVRKELQDQLNMEESKALQAEARCQAAEQEIGACKVTIQQLKRDAAELQRANNEIRHQLLLRSTWGTSEPSGQK</sequence>
<dbReference type="EMBL" id="LSYV01000039">
    <property type="protein sequence ID" value="KXZ47084.1"/>
    <property type="molecule type" value="Genomic_DNA"/>
</dbReference>
<keyword evidence="5" id="KW-1185">Reference proteome</keyword>
<organism evidence="4 5">
    <name type="scientific">Gonium pectorale</name>
    <name type="common">Green alga</name>
    <dbReference type="NCBI Taxonomy" id="33097"/>
    <lineage>
        <taxon>Eukaryota</taxon>
        <taxon>Viridiplantae</taxon>
        <taxon>Chlorophyta</taxon>
        <taxon>core chlorophytes</taxon>
        <taxon>Chlorophyceae</taxon>
        <taxon>CS clade</taxon>
        <taxon>Chlamydomonadales</taxon>
        <taxon>Volvocaceae</taxon>
        <taxon>Gonium</taxon>
    </lineage>
</organism>
<name>A0A150GB81_GONPE</name>
<reference evidence="5" key="1">
    <citation type="journal article" date="2016" name="Nat. Commun.">
        <title>The Gonium pectorale genome demonstrates co-option of cell cycle regulation during the evolution of multicellularity.</title>
        <authorList>
            <person name="Hanschen E.R."/>
            <person name="Marriage T.N."/>
            <person name="Ferris P.J."/>
            <person name="Hamaji T."/>
            <person name="Toyoda A."/>
            <person name="Fujiyama A."/>
            <person name="Neme R."/>
            <person name="Noguchi H."/>
            <person name="Minakuchi Y."/>
            <person name="Suzuki M."/>
            <person name="Kawai-Toyooka H."/>
            <person name="Smith D.R."/>
            <person name="Sparks H."/>
            <person name="Anderson J."/>
            <person name="Bakaric R."/>
            <person name="Luria V."/>
            <person name="Karger A."/>
            <person name="Kirschner M.W."/>
            <person name="Durand P.M."/>
            <person name="Michod R.E."/>
            <person name="Nozaki H."/>
            <person name="Olson B.J."/>
        </authorList>
    </citation>
    <scope>NUCLEOTIDE SEQUENCE [LARGE SCALE GENOMIC DNA]</scope>
    <source>
        <strain evidence="5">NIES-2863</strain>
    </source>
</reference>
<evidence type="ECO:0000259" key="3">
    <source>
        <dbReference type="Pfam" id="PF15739"/>
    </source>
</evidence>
<dbReference type="InterPro" id="IPR032755">
    <property type="entry name" value="TSNAXIP1_N"/>
</dbReference>